<evidence type="ECO:0000259" key="6">
    <source>
        <dbReference type="Pfam" id="PF00496"/>
    </source>
</evidence>
<comment type="subcellular location">
    <subcellularLocation>
        <location evidence="1">Cell envelope</location>
    </subcellularLocation>
</comment>
<feature type="domain" description="Solute-binding protein family 5" evidence="6">
    <location>
        <begin position="96"/>
        <end position="471"/>
    </location>
</feature>
<dbReference type="PANTHER" id="PTHR30290">
    <property type="entry name" value="PERIPLASMIC BINDING COMPONENT OF ABC TRANSPORTER"/>
    <property type="match status" value="1"/>
</dbReference>
<evidence type="ECO:0000256" key="3">
    <source>
        <dbReference type="ARBA" id="ARBA00022448"/>
    </source>
</evidence>
<dbReference type="Proteomes" id="UP000696931">
    <property type="component" value="Unassembled WGS sequence"/>
</dbReference>
<evidence type="ECO:0000256" key="4">
    <source>
        <dbReference type="ARBA" id="ARBA00022729"/>
    </source>
</evidence>
<comment type="similarity">
    <text evidence="2">Belongs to the bacterial solute-binding protein 5 family.</text>
</comment>
<feature type="signal peptide" evidence="5">
    <location>
        <begin position="1"/>
        <end position="29"/>
    </location>
</feature>
<organism evidence="7 8">
    <name type="scientific">Eiseniibacteriota bacterium</name>
    <dbReference type="NCBI Taxonomy" id="2212470"/>
    <lineage>
        <taxon>Bacteria</taxon>
        <taxon>Candidatus Eiseniibacteriota</taxon>
    </lineage>
</organism>
<dbReference type="Pfam" id="PF00496">
    <property type="entry name" value="SBP_bac_5"/>
    <property type="match status" value="1"/>
</dbReference>
<keyword evidence="3" id="KW-0813">Transport</keyword>
<dbReference type="GO" id="GO:0042597">
    <property type="term" value="C:periplasmic space"/>
    <property type="evidence" value="ECO:0007669"/>
    <property type="project" value="UniProtKB-ARBA"/>
</dbReference>
<dbReference type="FunFam" id="3.90.76.10:FF:000001">
    <property type="entry name" value="Oligopeptide ABC transporter substrate-binding protein"/>
    <property type="match status" value="1"/>
</dbReference>
<name>A0A933W8U8_UNCEI</name>
<protein>
    <submittedName>
        <fullName evidence="7">Peptide ABC transporter substrate-binding protein</fullName>
    </submittedName>
</protein>
<dbReference type="PANTHER" id="PTHR30290:SF10">
    <property type="entry name" value="PERIPLASMIC OLIGOPEPTIDE-BINDING PROTEIN-RELATED"/>
    <property type="match status" value="1"/>
</dbReference>
<dbReference type="EMBL" id="JACRIW010000075">
    <property type="protein sequence ID" value="MBI5169887.1"/>
    <property type="molecule type" value="Genomic_DNA"/>
</dbReference>
<dbReference type="GO" id="GO:0043190">
    <property type="term" value="C:ATP-binding cassette (ABC) transporter complex"/>
    <property type="evidence" value="ECO:0007669"/>
    <property type="project" value="InterPro"/>
</dbReference>
<reference evidence="7" key="1">
    <citation type="submission" date="2020-07" db="EMBL/GenBank/DDBJ databases">
        <title>Huge and variable diversity of episymbiotic CPR bacteria and DPANN archaea in groundwater ecosystems.</title>
        <authorList>
            <person name="He C.Y."/>
            <person name="Keren R."/>
            <person name="Whittaker M."/>
            <person name="Farag I.F."/>
            <person name="Doudna J."/>
            <person name="Cate J.H.D."/>
            <person name="Banfield J.F."/>
        </authorList>
    </citation>
    <scope>NUCLEOTIDE SEQUENCE</scope>
    <source>
        <strain evidence="7">NC_groundwater_1813_Pr3_B-0.1um_71_17</strain>
    </source>
</reference>
<dbReference type="GO" id="GO:0030313">
    <property type="term" value="C:cell envelope"/>
    <property type="evidence" value="ECO:0007669"/>
    <property type="project" value="UniProtKB-SubCell"/>
</dbReference>
<accession>A0A933W8U8</accession>
<gene>
    <name evidence="7" type="ORF">HZA61_10395</name>
</gene>
<dbReference type="InterPro" id="IPR030678">
    <property type="entry name" value="Peptide/Ni-bd"/>
</dbReference>
<evidence type="ECO:0000256" key="2">
    <source>
        <dbReference type="ARBA" id="ARBA00005695"/>
    </source>
</evidence>
<feature type="chain" id="PRO_5037438486" evidence="5">
    <location>
        <begin position="30"/>
        <end position="563"/>
    </location>
</feature>
<dbReference type="GO" id="GO:0015833">
    <property type="term" value="P:peptide transport"/>
    <property type="evidence" value="ECO:0007669"/>
    <property type="project" value="TreeGrafter"/>
</dbReference>
<sequence length="563" mass="63029">MTAQSRSHARPGVRLAAALVLALAAAACAPERDARDARDARWFGSIRPPAANVLRFNNGTEPETTDPSVMSGQPDGMIARILFEGLTEYDPQTLLPVPGQAYRWETSADGLTYTFHLRPNLVWSDGSPLTAHDFVWSWRRVLSPSTASRAAALMYPIVNAEAFNKGTLADSTRLGLAAPDDSTFVVTLRAPTPWLLFLTSYYTFVPVPRACIEKHGARWTEPGKIVNNGAFSLVSHRQNAKYVFAKNPKYWAASEVKLDGIEAYCVDDLNTSTNLYKAGVIDWNPSGYIPSPFLPYVRGFADYTTGEFQATYFYGVNCTRPPFDDPRVRRALNMAIDREAIARDLLKGTRRAWGRLTPSGYPGYDGPPHVPFAPDSARAELARAGFPGGRGFPKFTILFNTSEDHRRIAEAVQAMWKRELNVPVELQNMEWASFQQASTTLRYDVARRSWIGDYLDPSTFLTLLTTGNGNNRSGWSDPEYDRLLRESEREVDPVKRAALLRTAEARALASSPFLPIYHYSTHELIKPYVKGIFHTALDVHPLSRVWIDRDWRQHEPIASGARR</sequence>
<dbReference type="AlphaFoldDB" id="A0A933W8U8"/>
<dbReference type="PROSITE" id="PS51257">
    <property type="entry name" value="PROKAR_LIPOPROTEIN"/>
    <property type="match status" value="1"/>
</dbReference>
<proteinExistence type="inferred from homology"/>
<comment type="caution">
    <text evidence="7">The sequence shown here is derived from an EMBL/GenBank/DDBJ whole genome shotgun (WGS) entry which is preliminary data.</text>
</comment>
<dbReference type="Gene3D" id="3.10.105.10">
    <property type="entry name" value="Dipeptide-binding Protein, Domain 3"/>
    <property type="match status" value="1"/>
</dbReference>
<dbReference type="PIRSF" id="PIRSF002741">
    <property type="entry name" value="MppA"/>
    <property type="match status" value="1"/>
</dbReference>
<dbReference type="CDD" id="cd08504">
    <property type="entry name" value="PBP2_OppA"/>
    <property type="match status" value="1"/>
</dbReference>
<dbReference type="Gene3D" id="3.40.190.10">
    <property type="entry name" value="Periplasmic binding protein-like II"/>
    <property type="match status" value="1"/>
</dbReference>
<dbReference type="InterPro" id="IPR039424">
    <property type="entry name" value="SBP_5"/>
</dbReference>
<keyword evidence="4 5" id="KW-0732">Signal</keyword>
<dbReference type="InterPro" id="IPR000914">
    <property type="entry name" value="SBP_5_dom"/>
</dbReference>
<evidence type="ECO:0000256" key="5">
    <source>
        <dbReference type="SAM" id="SignalP"/>
    </source>
</evidence>
<dbReference type="GO" id="GO:1904680">
    <property type="term" value="F:peptide transmembrane transporter activity"/>
    <property type="evidence" value="ECO:0007669"/>
    <property type="project" value="TreeGrafter"/>
</dbReference>
<evidence type="ECO:0000256" key="1">
    <source>
        <dbReference type="ARBA" id="ARBA00004196"/>
    </source>
</evidence>
<dbReference type="SUPFAM" id="SSF53850">
    <property type="entry name" value="Periplasmic binding protein-like II"/>
    <property type="match status" value="1"/>
</dbReference>
<dbReference type="Gene3D" id="3.90.76.10">
    <property type="entry name" value="Dipeptide-binding Protein, Domain 1"/>
    <property type="match status" value="1"/>
</dbReference>
<evidence type="ECO:0000313" key="7">
    <source>
        <dbReference type="EMBL" id="MBI5169887.1"/>
    </source>
</evidence>
<evidence type="ECO:0000313" key="8">
    <source>
        <dbReference type="Proteomes" id="UP000696931"/>
    </source>
</evidence>